<keyword evidence="1" id="KW-0812">Transmembrane</keyword>
<dbReference type="OrthoDB" id="40867at10239"/>
<reference evidence="2 3" key="1">
    <citation type="journal article" date="2015" name="Parasitol. Res.">
        <title>Viruses in close associations with free-living amoebae.</title>
        <authorList>
            <person name="Scheid P."/>
        </authorList>
    </citation>
    <scope>NUCLEOTIDE SEQUENCE [LARGE SCALE GENOMIC DNA]</scope>
    <source>
        <strain evidence="2">KlaHel</strain>
    </source>
</reference>
<accession>A0A0B5J6N0</accession>
<proteinExistence type="predicted"/>
<dbReference type="Proteomes" id="UP000202511">
    <property type="component" value="Segment"/>
</dbReference>
<dbReference type="GeneID" id="23462342"/>
<protein>
    <submittedName>
        <fullName evidence="2">Uncharacterized protein</fullName>
    </submittedName>
</protein>
<sequence length="279" mass="30887">MRLPMTTATEGLLPLPVTTPRKIKHTYVCRTSKAARWLFVCNAALLFIIVTVSLRTCNRHHRNTSQDAFADIKPTIDPHDAQERTHDPAVLAHVKAEPVQADIESSPRETPVADIYSNSIDNSGTAAVAKSGRPLRQAPSSVEYEIVRFVPDDRSDGPKRFALAVERVGRRRLQDNIKCIAACLRSDAKCGWYSAKMARTEGAVLYSQWAKDVPHSRRADDDETRNVQVTLVAAPDEVADSVGWDDLRCVGPVRVFLGPSDDPAELLSMAPPRSDYFVL</sequence>
<evidence type="ECO:0000256" key="1">
    <source>
        <dbReference type="SAM" id="Phobius"/>
    </source>
</evidence>
<keyword evidence="1" id="KW-1133">Transmembrane helix</keyword>
<feature type="transmembrane region" description="Helical" evidence="1">
    <location>
        <begin position="34"/>
        <end position="54"/>
    </location>
</feature>
<dbReference type="RefSeq" id="YP_009119660.1">
    <property type="nucleotide sequence ID" value="NC_026440.1"/>
</dbReference>
<dbReference type="KEGG" id="vg:23462342"/>
<evidence type="ECO:0000313" key="3">
    <source>
        <dbReference type="Proteomes" id="UP000202511"/>
    </source>
</evidence>
<keyword evidence="1" id="KW-0472">Membrane</keyword>
<name>A0A0B5J6N0_9VIRU</name>
<dbReference type="EMBL" id="KP136319">
    <property type="protein sequence ID" value="AJF97425.1"/>
    <property type="molecule type" value="Genomic_DNA"/>
</dbReference>
<evidence type="ECO:0000313" key="2">
    <source>
        <dbReference type="EMBL" id="AJF97425.1"/>
    </source>
</evidence>
<organism evidence="2 3">
    <name type="scientific">Pandoravirus inopinatum</name>
    <dbReference type="NCBI Taxonomy" id="1605721"/>
    <lineage>
        <taxon>Viruses</taxon>
        <taxon>Pandoravirus</taxon>
    </lineage>
</organism>